<protein>
    <submittedName>
        <fullName evidence="1">Uncharacterized protein</fullName>
    </submittedName>
</protein>
<dbReference type="STRING" id="546364.SAMN04489730_0046"/>
<dbReference type="OrthoDB" id="3629623at2"/>
<keyword evidence="2" id="KW-1185">Reference proteome</keyword>
<accession>A0A1K1LLB7</accession>
<evidence type="ECO:0000313" key="2">
    <source>
        <dbReference type="Proteomes" id="UP000182740"/>
    </source>
</evidence>
<dbReference type="Proteomes" id="UP000182740">
    <property type="component" value="Unassembled WGS sequence"/>
</dbReference>
<dbReference type="RefSeq" id="WP_072474323.1">
    <property type="nucleotide sequence ID" value="NZ_FPJG01000001.1"/>
</dbReference>
<dbReference type="EMBL" id="FPJG01000001">
    <property type="protein sequence ID" value="SFW11672.1"/>
    <property type="molecule type" value="Genomic_DNA"/>
</dbReference>
<proteinExistence type="predicted"/>
<sequence>MPSTVRATDIADYLQHQHHAAPAAAKQAGRDIAAAWNDYEFWLEPTLAPLRQAAAASPEWTTPPREVVTALAIRFGRHIHDSPTYTPAVATEPNGRPRIRLSHCTRARSSRP</sequence>
<reference evidence="2" key="1">
    <citation type="submission" date="2016-11" db="EMBL/GenBank/DDBJ databases">
        <authorList>
            <person name="Varghese N."/>
            <person name="Submissions S."/>
        </authorList>
    </citation>
    <scope>NUCLEOTIDE SEQUENCE [LARGE SCALE GENOMIC DNA]</scope>
    <source>
        <strain evidence="2">DSM 44671</strain>
    </source>
</reference>
<evidence type="ECO:0000313" key="1">
    <source>
        <dbReference type="EMBL" id="SFW11672.1"/>
    </source>
</evidence>
<name>A0A1K1LLB7_9PSEU</name>
<dbReference type="AlphaFoldDB" id="A0A1K1LLB7"/>
<organism evidence="1 2">
    <name type="scientific">Amycolatopsis australiensis</name>
    <dbReference type="NCBI Taxonomy" id="546364"/>
    <lineage>
        <taxon>Bacteria</taxon>
        <taxon>Bacillati</taxon>
        <taxon>Actinomycetota</taxon>
        <taxon>Actinomycetes</taxon>
        <taxon>Pseudonocardiales</taxon>
        <taxon>Pseudonocardiaceae</taxon>
        <taxon>Amycolatopsis</taxon>
    </lineage>
</organism>
<gene>
    <name evidence="1" type="ORF">SAMN04489730_0046</name>
</gene>